<dbReference type="Proteomes" id="UP000033452">
    <property type="component" value="Unassembled WGS sequence"/>
</dbReference>
<organism evidence="1 2">
    <name type="scientific">Pseudoalteromonas rubra</name>
    <dbReference type="NCBI Taxonomy" id="43658"/>
    <lineage>
        <taxon>Bacteria</taxon>
        <taxon>Pseudomonadati</taxon>
        <taxon>Pseudomonadota</taxon>
        <taxon>Gammaproteobacteria</taxon>
        <taxon>Alteromonadales</taxon>
        <taxon>Pseudoalteromonadaceae</taxon>
        <taxon>Pseudoalteromonas</taxon>
    </lineage>
</organism>
<reference evidence="1 2" key="1">
    <citation type="journal article" date="2015" name="BMC Genomics">
        <title>Genome mining reveals unlocked bioactive potential of marine Gram-negative bacteria.</title>
        <authorList>
            <person name="Machado H."/>
            <person name="Sonnenschein E.C."/>
            <person name="Melchiorsen J."/>
            <person name="Gram L."/>
        </authorList>
    </citation>
    <scope>NUCLEOTIDE SEQUENCE [LARGE SCALE GENOMIC DNA]</scope>
    <source>
        <strain evidence="1 2">S2471</strain>
    </source>
</reference>
<dbReference type="OrthoDB" id="6291054at2"/>
<name>A0A0F4QF13_9GAMM</name>
<evidence type="ECO:0000313" key="2">
    <source>
        <dbReference type="Proteomes" id="UP000033452"/>
    </source>
</evidence>
<gene>
    <name evidence="1" type="ORF">TW77_21230</name>
</gene>
<sequence length="326" mass="37651">MTSLFHFYGTYLAGLALNIEPRTARLLAKYAGQGVLQQAPQTRLNWHSDCTPVYPIHTGCSDSDINNLGPFHCKLAFTHLPAFDEHKEAAIWSANCVDGLALIKQPATQLNKSQLTEVPDLLTCQPDSRFARTMLNDVIFKARYHHKVQLMSEALFGCRLYVYQNTWPLEHWQALCQCWLATCYALHCWQHGQPLKLSGSDWQMQKNARVQYIYRRLCALYPKMIKTPNSVSRERLWVSLIGDYTYPESLESDSKSPRDLAFLEQARLLGRITKAGRIQAINEFKQSHWYMFNLAASYHCNWFAQRLSERGFKQFDTRQCLGFDVV</sequence>
<dbReference type="PATRIC" id="fig|43658.5.peg.4474"/>
<proteinExistence type="predicted"/>
<dbReference type="RefSeq" id="WP_046006960.1">
    <property type="nucleotide sequence ID" value="NZ_JXYA01000059.1"/>
</dbReference>
<accession>A0A0F4QF13</accession>
<dbReference type="AlphaFoldDB" id="A0A0F4QF13"/>
<comment type="caution">
    <text evidence="1">The sequence shown here is derived from an EMBL/GenBank/DDBJ whole genome shotgun (WGS) entry which is preliminary data.</text>
</comment>
<evidence type="ECO:0000313" key="1">
    <source>
        <dbReference type="EMBL" id="KJZ05890.1"/>
    </source>
</evidence>
<keyword evidence="2" id="KW-1185">Reference proteome</keyword>
<dbReference type="EMBL" id="JXYA01000059">
    <property type="protein sequence ID" value="KJZ05890.1"/>
    <property type="molecule type" value="Genomic_DNA"/>
</dbReference>
<protein>
    <submittedName>
        <fullName evidence="1">Uncharacterized protein</fullName>
    </submittedName>
</protein>